<accession>X1L296</accession>
<proteinExistence type="predicted"/>
<reference evidence="1" key="1">
    <citation type="journal article" date="2014" name="Front. Microbiol.">
        <title>High frequency of phylogenetically diverse reductive dehalogenase-homologous genes in deep subseafloor sedimentary metagenomes.</title>
        <authorList>
            <person name="Kawai M."/>
            <person name="Futagami T."/>
            <person name="Toyoda A."/>
            <person name="Takaki Y."/>
            <person name="Nishi S."/>
            <person name="Hori S."/>
            <person name="Arai W."/>
            <person name="Tsubouchi T."/>
            <person name="Morono Y."/>
            <person name="Uchiyama I."/>
            <person name="Ito T."/>
            <person name="Fujiyama A."/>
            <person name="Inagaki F."/>
            <person name="Takami H."/>
        </authorList>
    </citation>
    <scope>NUCLEOTIDE SEQUENCE</scope>
    <source>
        <strain evidence="1">Expedition CK06-06</strain>
    </source>
</reference>
<sequence length="226" mass="25472">GYLDRWCPAKMCAASFRVLFEDWRNLVRDELVYCPICRHEANSTEWNTEEQIQYIKKVGLNYATRAIGNALSQDAQSFNRQQPKKGFVQMTMSFKPGTHIVIVPIEAAEAMEQSFMCESCGCRYASVGAAFFCPACGYNSAITTFDNSVETVLKTIYSVEEIRAVVRKSFDADTAEDSARQIIESSFCKLVSAFERFTEATFALLPNAAQFNLRKNVFQNLGCIFS</sequence>
<dbReference type="AlphaFoldDB" id="X1L296"/>
<comment type="caution">
    <text evidence="1">The sequence shown here is derived from an EMBL/GenBank/DDBJ whole genome shotgun (WGS) entry which is preliminary data.</text>
</comment>
<feature type="non-terminal residue" evidence="1">
    <location>
        <position position="1"/>
    </location>
</feature>
<organism evidence="1">
    <name type="scientific">marine sediment metagenome</name>
    <dbReference type="NCBI Taxonomy" id="412755"/>
    <lineage>
        <taxon>unclassified sequences</taxon>
        <taxon>metagenomes</taxon>
        <taxon>ecological metagenomes</taxon>
    </lineage>
</organism>
<evidence type="ECO:0000313" key="1">
    <source>
        <dbReference type="EMBL" id="GAI13088.1"/>
    </source>
</evidence>
<protein>
    <submittedName>
        <fullName evidence="1">Uncharacterized protein</fullName>
    </submittedName>
</protein>
<name>X1L296_9ZZZZ</name>
<dbReference type="EMBL" id="BARV01011868">
    <property type="protein sequence ID" value="GAI13088.1"/>
    <property type="molecule type" value="Genomic_DNA"/>
</dbReference>
<gene>
    <name evidence="1" type="ORF">S06H3_22272</name>
</gene>